<comment type="similarity">
    <text evidence="1 5">Belongs to the DNA mismatch repair MutL/HexB family.</text>
</comment>
<dbReference type="SMART" id="SM01340">
    <property type="entry name" value="DNA_mis_repair"/>
    <property type="match status" value="1"/>
</dbReference>
<evidence type="ECO:0000256" key="2">
    <source>
        <dbReference type="ARBA" id="ARBA00021975"/>
    </source>
</evidence>
<dbReference type="GO" id="GO:0004519">
    <property type="term" value="F:endonuclease activity"/>
    <property type="evidence" value="ECO:0007669"/>
    <property type="project" value="UniProtKB-KW"/>
</dbReference>
<evidence type="ECO:0000256" key="4">
    <source>
        <dbReference type="ARBA" id="ARBA00023204"/>
    </source>
</evidence>
<dbReference type="FunFam" id="3.30.565.10:FF:000003">
    <property type="entry name" value="DNA mismatch repair endonuclease MutL"/>
    <property type="match status" value="1"/>
</dbReference>
<organism evidence="8 9">
    <name type="scientific">Candidatus Defluviibacterium haderslevense</name>
    <dbReference type="NCBI Taxonomy" id="2981993"/>
    <lineage>
        <taxon>Bacteria</taxon>
        <taxon>Pseudomonadati</taxon>
        <taxon>Bacteroidota</taxon>
        <taxon>Saprospiria</taxon>
        <taxon>Saprospirales</taxon>
        <taxon>Saprospiraceae</taxon>
        <taxon>Candidatus Defluviibacterium</taxon>
    </lineage>
</organism>
<dbReference type="HAMAP" id="MF_00149">
    <property type="entry name" value="DNA_mis_repair"/>
    <property type="match status" value="1"/>
</dbReference>
<dbReference type="Proteomes" id="UP000808349">
    <property type="component" value="Unassembled WGS sequence"/>
</dbReference>
<comment type="function">
    <text evidence="5">This protein is involved in the repair of mismatches in DNA. It is required for dam-dependent methyl-directed DNA mismatch repair. May act as a 'molecular matchmaker', a protein that promotes the formation of a stable complex between two or more DNA-binding proteins in an ATP-dependent manner without itself being part of a final effector complex.</text>
</comment>
<dbReference type="PANTHER" id="PTHR10073">
    <property type="entry name" value="DNA MISMATCH REPAIR PROTEIN MLH, PMS, MUTL"/>
    <property type="match status" value="1"/>
</dbReference>
<dbReference type="AlphaFoldDB" id="A0A9D7SB12"/>
<comment type="caution">
    <text evidence="8">The sequence shown here is derived from an EMBL/GenBank/DDBJ whole genome shotgun (WGS) entry which is preliminary data.</text>
</comment>
<sequence length="599" mass="68443">MADLIKLLPDGVVNQIAAGEVIQRPASVVKELMDNAIDSGASEIKLVVKDAGKSMIQISDNGCGMSVTDVRMSFERHATSKIRQASDLFDIQTMGFRGEALASIASVAQVDMRSKRHSDTIGTKIVVADSKVKSQEPCACPSGTQIQVQHLFYNVPARRKFLKSDTVELRHIHDEFINQAIAHPEIKFIFIQQENEIYHLTPGSLKNRIVSIFGKKYQEELIPLEQDTDVVRISGFIGKPGIAKKVRGEQLLFVNRRFIKSPYLNHAVISSYQEIIDPHYFPFFILFLNLDPTKIDINVHPTKHEIKFDDERVVYNFLRISVKYALGSHTISPQLDFENANPGIDNMFQSNPTFSKQIQGSINEKPMNMAHWKQLTMPEVSRNIIEQRESTLFNPSNRELEHQEFLNDSIETDEHHPIQIHQKYILIQTRKGIMFVDQQSAHERVLYEYYKKAIGDLPQITQRLLFPQTLHLNTQDAMLLKPLLSSFHQLGFEIEEFGSDSFIIHGMPMLLDGKFNETEFIHQVLDQYKLNLEFQLGVNENISRSLAKSSCVKVGKTLTELEMKTLIEQLFECENPYKSANGKTCFYILTMDELAKKLN</sequence>
<dbReference type="Pfam" id="PF01119">
    <property type="entry name" value="DNA_mis_repair"/>
    <property type="match status" value="1"/>
</dbReference>
<accession>A0A9D7SB12</accession>
<dbReference type="InterPro" id="IPR037198">
    <property type="entry name" value="MutL_C_sf"/>
</dbReference>
<keyword evidence="8" id="KW-0378">Hydrolase</keyword>
<name>A0A9D7SB12_9BACT</name>
<evidence type="ECO:0000256" key="1">
    <source>
        <dbReference type="ARBA" id="ARBA00006082"/>
    </source>
</evidence>
<keyword evidence="3 5" id="KW-0227">DNA damage</keyword>
<dbReference type="GO" id="GO:0140664">
    <property type="term" value="F:ATP-dependent DNA damage sensor activity"/>
    <property type="evidence" value="ECO:0007669"/>
    <property type="project" value="InterPro"/>
</dbReference>
<dbReference type="PANTHER" id="PTHR10073:SF12">
    <property type="entry name" value="DNA MISMATCH REPAIR PROTEIN MLH1"/>
    <property type="match status" value="1"/>
</dbReference>
<evidence type="ECO:0000256" key="5">
    <source>
        <dbReference type="HAMAP-Rule" id="MF_00149"/>
    </source>
</evidence>
<protein>
    <recommendedName>
        <fullName evidence="2 5">DNA mismatch repair protein MutL</fullName>
    </recommendedName>
</protein>
<keyword evidence="8" id="KW-0255">Endonuclease</keyword>
<dbReference type="Gene3D" id="3.30.565.10">
    <property type="entry name" value="Histidine kinase-like ATPase, C-terminal domain"/>
    <property type="match status" value="1"/>
</dbReference>
<dbReference type="Pfam" id="PF08676">
    <property type="entry name" value="MutL_C"/>
    <property type="match status" value="1"/>
</dbReference>
<dbReference type="InterPro" id="IPR013507">
    <property type="entry name" value="DNA_mismatch_S5_2-like"/>
</dbReference>
<feature type="domain" description="MutL C-terminal dimerisation" evidence="6">
    <location>
        <begin position="417"/>
        <end position="558"/>
    </location>
</feature>
<dbReference type="GO" id="GO:0005524">
    <property type="term" value="F:ATP binding"/>
    <property type="evidence" value="ECO:0007669"/>
    <property type="project" value="InterPro"/>
</dbReference>
<dbReference type="InterPro" id="IPR014790">
    <property type="entry name" value="MutL_C"/>
</dbReference>
<dbReference type="GO" id="GO:0006298">
    <property type="term" value="P:mismatch repair"/>
    <property type="evidence" value="ECO:0007669"/>
    <property type="project" value="UniProtKB-UniRule"/>
</dbReference>
<dbReference type="InterPro" id="IPR020568">
    <property type="entry name" value="Ribosomal_Su5_D2-typ_SF"/>
</dbReference>
<dbReference type="PROSITE" id="PS00058">
    <property type="entry name" value="DNA_MISMATCH_REPAIR_1"/>
    <property type="match status" value="1"/>
</dbReference>
<dbReference type="GO" id="GO:0016887">
    <property type="term" value="F:ATP hydrolysis activity"/>
    <property type="evidence" value="ECO:0007669"/>
    <property type="project" value="InterPro"/>
</dbReference>
<dbReference type="Gene3D" id="3.30.1370.100">
    <property type="entry name" value="MutL, C-terminal domain, regulatory subdomain"/>
    <property type="match status" value="1"/>
</dbReference>
<dbReference type="CDD" id="cd00782">
    <property type="entry name" value="MutL_Trans"/>
    <property type="match status" value="1"/>
</dbReference>
<dbReference type="SMART" id="SM00853">
    <property type="entry name" value="MutL_C"/>
    <property type="match status" value="1"/>
</dbReference>
<evidence type="ECO:0000256" key="3">
    <source>
        <dbReference type="ARBA" id="ARBA00022763"/>
    </source>
</evidence>
<dbReference type="InterPro" id="IPR042120">
    <property type="entry name" value="MutL_C_dimsub"/>
</dbReference>
<dbReference type="InterPro" id="IPR014721">
    <property type="entry name" value="Ribsml_uS5_D2-typ_fold_subgr"/>
</dbReference>
<dbReference type="Pfam" id="PF13589">
    <property type="entry name" value="HATPase_c_3"/>
    <property type="match status" value="1"/>
</dbReference>
<dbReference type="SUPFAM" id="SSF118116">
    <property type="entry name" value="DNA mismatch repair protein MutL"/>
    <property type="match status" value="1"/>
</dbReference>
<dbReference type="SUPFAM" id="SSF55874">
    <property type="entry name" value="ATPase domain of HSP90 chaperone/DNA topoisomerase II/histidine kinase"/>
    <property type="match status" value="1"/>
</dbReference>
<dbReference type="NCBIfam" id="TIGR00585">
    <property type="entry name" value="mutl"/>
    <property type="match status" value="1"/>
</dbReference>
<dbReference type="InterPro" id="IPR038973">
    <property type="entry name" value="MutL/Mlh/Pms-like"/>
</dbReference>
<evidence type="ECO:0000313" key="8">
    <source>
        <dbReference type="EMBL" id="MBK9719073.1"/>
    </source>
</evidence>
<dbReference type="InterPro" id="IPR036890">
    <property type="entry name" value="HATPase_C_sf"/>
</dbReference>
<proteinExistence type="inferred from homology"/>
<gene>
    <name evidence="5 8" type="primary">mutL</name>
    <name evidence="8" type="ORF">IPO85_16465</name>
</gene>
<evidence type="ECO:0000259" key="7">
    <source>
        <dbReference type="SMART" id="SM01340"/>
    </source>
</evidence>
<feature type="domain" description="DNA mismatch repair protein S5" evidence="7">
    <location>
        <begin position="209"/>
        <end position="327"/>
    </location>
</feature>
<dbReference type="SUPFAM" id="SSF54211">
    <property type="entry name" value="Ribosomal protein S5 domain 2-like"/>
    <property type="match status" value="1"/>
</dbReference>
<dbReference type="EMBL" id="JADKFW010000015">
    <property type="protein sequence ID" value="MBK9719073.1"/>
    <property type="molecule type" value="Genomic_DNA"/>
</dbReference>
<dbReference type="InterPro" id="IPR014762">
    <property type="entry name" value="DNA_mismatch_repair_CS"/>
</dbReference>
<keyword evidence="8" id="KW-0540">Nuclease</keyword>
<reference evidence="8 9" key="1">
    <citation type="submission" date="2020-10" db="EMBL/GenBank/DDBJ databases">
        <title>Connecting structure to function with the recovery of over 1000 high-quality activated sludge metagenome-assembled genomes encoding full-length rRNA genes using long-read sequencing.</title>
        <authorList>
            <person name="Singleton C.M."/>
            <person name="Petriglieri F."/>
            <person name="Kristensen J.M."/>
            <person name="Kirkegaard R.H."/>
            <person name="Michaelsen T.Y."/>
            <person name="Andersen M.H."/>
            <person name="Karst S.M."/>
            <person name="Dueholm M.S."/>
            <person name="Nielsen P.H."/>
            <person name="Albertsen M."/>
        </authorList>
    </citation>
    <scope>NUCLEOTIDE SEQUENCE [LARGE SCALE GENOMIC DNA]</scope>
    <source>
        <strain evidence="8">Ribe_18-Q3-R11-54_BAT3C.373</strain>
    </source>
</reference>
<dbReference type="Gene3D" id="3.30.1540.20">
    <property type="entry name" value="MutL, C-terminal domain, dimerisation subdomain"/>
    <property type="match status" value="1"/>
</dbReference>
<dbReference type="InterPro" id="IPR002099">
    <property type="entry name" value="MutL/Mlh/PMS"/>
</dbReference>
<keyword evidence="4 5" id="KW-0234">DNA repair</keyword>
<evidence type="ECO:0000313" key="9">
    <source>
        <dbReference type="Proteomes" id="UP000808349"/>
    </source>
</evidence>
<dbReference type="InterPro" id="IPR020667">
    <property type="entry name" value="DNA_mismatch_repair_MutL"/>
</dbReference>
<dbReference type="Gene3D" id="3.30.230.10">
    <property type="match status" value="1"/>
</dbReference>
<dbReference type="GO" id="GO:0030983">
    <property type="term" value="F:mismatched DNA binding"/>
    <property type="evidence" value="ECO:0007669"/>
    <property type="project" value="InterPro"/>
</dbReference>
<dbReference type="GO" id="GO:0032300">
    <property type="term" value="C:mismatch repair complex"/>
    <property type="evidence" value="ECO:0007669"/>
    <property type="project" value="InterPro"/>
</dbReference>
<dbReference type="CDD" id="cd16926">
    <property type="entry name" value="HATPase_MutL-MLH-PMS-like"/>
    <property type="match status" value="1"/>
</dbReference>
<evidence type="ECO:0000259" key="6">
    <source>
        <dbReference type="SMART" id="SM00853"/>
    </source>
</evidence>
<dbReference type="InterPro" id="IPR042121">
    <property type="entry name" value="MutL_C_regsub"/>
</dbReference>